<dbReference type="PROSITE" id="PS50181">
    <property type="entry name" value="FBOX"/>
    <property type="match status" value="1"/>
</dbReference>
<dbReference type="InterPro" id="IPR044809">
    <property type="entry name" value="AUF1-like"/>
</dbReference>
<dbReference type="InterPro" id="IPR001810">
    <property type="entry name" value="F-box_dom"/>
</dbReference>
<evidence type="ECO:0000313" key="2">
    <source>
        <dbReference type="EMBL" id="KAG5612597.1"/>
    </source>
</evidence>
<name>A0A9J5ZKD1_SOLCO</name>
<gene>
    <name evidence="2" type="ORF">H5410_023878</name>
</gene>
<organism evidence="2 3">
    <name type="scientific">Solanum commersonii</name>
    <name type="common">Commerson's wild potato</name>
    <name type="synonym">Commerson's nightshade</name>
    <dbReference type="NCBI Taxonomy" id="4109"/>
    <lineage>
        <taxon>Eukaryota</taxon>
        <taxon>Viridiplantae</taxon>
        <taxon>Streptophyta</taxon>
        <taxon>Embryophyta</taxon>
        <taxon>Tracheophyta</taxon>
        <taxon>Spermatophyta</taxon>
        <taxon>Magnoliopsida</taxon>
        <taxon>eudicotyledons</taxon>
        <taxon>Gunneridae</taxon>
        <taxon>Pentapetalae</taxon>
        <taxon>asterids</taxon>
        <taxon>lamiids</taxon>
        <taxon>Solanales</taxon>
        <taxon>Solanaceae</taxon>
        <taxon>Solanoideae</taxon>
        <taxon>Solaneae</taxon>
        <taxon>Solanum</taxon>
    </lineage>
</organism>
<dbReference type="SUPFAM" id="SSF81383">
    <property type="entry name" value="F-box domain"/>
    <property type="match status" value="1"/>
</dbReference>
<feature type="domain" description="F-box" evidence="1">
    <location>
        <begin position="8"/>
        <end position="56"/>
    </location>
</feature>
<evidence type="ECO:0000313" key="3">
    <source>
        <dbReference type="Proteomes" id="UP000824120"/>
    </source>
</evidence>
<protein>
    <recommendedName>
        <fullName evidence="1">F-box domain-containing protein</fullName>
    </recommendedName>
</protein>
<evidence type="ECO:0000259" key="1">
    <source>
        <dbReference type="PROSITE" id="PS50181"/>
    </source>
</evidence>
<sequence>MEFESDHSDGFDRLPDPLIHLMFNQISDIKTLIRCRSVSKRFNSLVPQADSLLLRVDRVISATDSDDDDDSFLIAFLRSIIKSLHHLVSPSKALPSPARSQNSPAQILREFERIRNLQIELPSGDLRLEKGTTIRWKADFGKTLKSCVILGFRSGDGGGGEAEFGGGAGAGLKMRVVWTISALIAAAARHYMMVEVVNEHKELENLVIKDRDDEGKVVMDKKGLKECRESQGEGEEAEVNNASSGNGVGLWWRNNRTTVPAVRMRMWHEARMELSGGMKMVGATLVVVRPTNGGGERSEVEEQNGDVGLALGAFGEDAVYCEAVESLWRLKWQLFEIPKEEEEEEEQGAGAGDIFACLTECPGTSRNLNLPIAGSTTLLNGKGTEPDGHGDSIASLICGTISIM</sequence>
<dbReference type="Proteomes" id="UP000824120">
    <property type="component" value="Chromosome 4"/>
</dbReference>
<accession>A0A9J5ZKD1</accession>
<reference evidence="2 3" key="1">
    <citation type="submission" date="2020-09" db="EMBL/GenBank/DDBJ databases">
        <title>De no assembly of potato wild relative species, Solanum commersonii.</title>
        <authorList>
            <person name="Cho K."/>
        </authorList>
    </citation>
    <scope>NUCLEOTIDE SEQUENCE [LARGE SCALE GENOMIC DNA]</scope>
    <source>
        <strain evidence="2">LZ3.2</strain>
        <tissue evidence="2">Leaf</tissue>
    </source>
</reference>
<proteinExistence type="predicted"/>
<dbReference type="CDD" id="cd09917">
    <property type="entry name" value="F-box_SF"/>
    <property type="match status" value="1"/>
</dbReference>
<dbReference type="PANTHER" id="PTHR31215">
    <property type="entry name" value="OS05G0510400 PROTEIN-RELATED"/>
    <property type="match status" value="1"/>
</dbReference>
<keyword evidence="3" id="KW-1185">Reference proteome</keyword>
<dbReference type="OrthoDB" id="1693699at2759"/>
<dbReference type="AlphaFoldDB" id="A0A9J5ZKD1"/>
<comment type="caution">
    <text evidence="2">The sequence shown here is derived from an EMBL/GenBank/DDBJ whole genome shotgun (WGS) entry which is preliminary data.</text>
</comment>
<dbReference type="InterPro" id="IPR036047">
    <property type="entry name" value="F-box-like_dom_sf"/>
</dbReference>
<dbReference type="EMBL" id="JACXVP010000004">
    <property type="protein sequence ID" value="KAG5612597.1"/>
    <property type="molecule type" value="Genomic_DNA"/>
</dbReference>